<evidence type="ECO:0000313" key="5">
    <source>
        <dbReference type="Proteomes" id="UP000320707"/>
    </source>
</evidence>
<evidence type="ECO:0000313" key="6">
    <source>
        <dbReference type="Proteomes" id="UP000321331"/>
    </source>
</evidence>
<feature type="compositionally biased region" description="Polar residues" evidence="1">
    <location>
        <begin position="280"/>
        <end position="297"/>
    </location>
</feature>
<name>A0A559LJX2_FUSOC</name>
<dbReference type="EMBL" id="VMNF01000013">
    <property type="protein sequence ID" value="TXB98011.1"/>
    <property type="molecule type" value="Genomic_DNA"/>
</dbReference>
<feature type="compositionally biased region" description="Polar residues" evidence="1">
    <location>
        <begin position="258"/>
        <end position="272"/>
    </location>
</feature>
<feature type="chain" id="PRO_5044405703" evidence="2">
    <location>
        <begin position="16"/>
        <end position="406"/>
    </location>
</feature>
<comment type="caution">
    <text evidence="3">The sequence shown here is derived from an EMBL/GenBank/DDBJ whole genome shotgun (WGS) entry which is preliminary data.</text>
</comment>
<gene>
    <name evidence="3" type="ORF">Focb16_v005748</name>
    <name evidence="4" type="ORF">FocTR4_00016991</name>
</gene>
<feature type="compositionally biased region" description="Low complexity" evidence="1">
    <location>
        <begin position="123"/>
        <end position="138"/>
    </location>
</feature>
<evidence type="ECO:0000313" key="4">
    <source>
        <dbReference type="EMBL" id="TXB98011.1"/>
    </source>
</evidence>
<reference evidence="3 5" key="1">
    <citation type="journal article" date="2019" name="Microbiol. Resour. Announc.">
        <title>High-quality draft genome sequence of Fusarium oxysporum f. sp. cubense strain 160527, a causal agent of Panama disease.</title>
        <authorList>
            <person name="Asai S."/>
            <person name="Ayukawa Y."/>
            <person name="Gan P."/>
            <person name="Masuda S."/>
            <person name="Komatsu K."/>
            <person name="Shirasu K."/>
            <person name="Arie T."/>
        </authorList>
    </citation>
    <scope>NUCLEOTIDE SEQUENCE [LARGE SCALE GENOMIC DNA]</scope>
    <source>
        <strain evidence="3 5">160527</strain>
    </source>
</reference>
<feature type="compositionally biased region" description="Low complexity" evidence="1">
    <location>
        <begin position="244"/>
        <end position="257"/>
    </location>
</feature>
<feature type="compositionally biased region" description="Polar residues" evidence="1">
    <location>
        <begin position="147"/>
        <end position="157"/>
    </location>
</feature>
<keyword evidence="2" id="KW-0732">Signal</keyword>
<feature type="compositionally biased region" description="Polar residues" evidence="1">
    <location>
        <begin position="227"/>
        <end position="242"/>
    </location>
</feature>
<dbReference type="EMBL" id="SRMI01000003">
    <property type="protein sequence ID" value="TVY74568.1"/>
    <property type="molecule type" value="Genomic_DNA"/>
</dbReference>
<feature type="signal peptide" evidence="2">
    <location>
        <begin position="1"/>
        <end position="15"/>
    </location>
</feature>
<organism evidence="3 5">
    <name type="scientific">Fusarium oxysporum f. sp. cubense</name>
    <dbReference type="NCBI Taxonomy" id="61366"/>
    <lineage>
        <taxon>Eukaryota</taxon>
        <taxon>Fungi</taxon>
        <taxon>Dikarya</taxon>
        <taxon>Ascomycota</taxon>
        <taxon>Pezizomycotina</taxon>
        <taxon>Sordariomycetes</taxon>
        <taxon>Hypocreomycetidae</taxon>
        <taxon>Hypocreales</taxon>
        <taxon>Nectriaceae</taxon>
        <taxon>Fusarium</taxon>
        <taxon>Fusarium oxysporum species complex</taxon>
    </lineage>
</organism>
<proteinExistence type="predicted"/>
<dbReference type="AlphaFoldDB" id="A0A559LJX2"/>
<evidence type="ECO:0000256" key="2">
    <source>
        <dbReference type="SAM" id="SignalP"/>
    </source>
</evidence>
<feature type="compositionally biased region" description="Polar residues" evidence="1">
    <location>
        <begin position="196"/>
        <end position="210"/>
    </location>
</feature>
<dbReference type="Proteomes" id="UP000320707">
    <property type="component" value="Unassembled WGS sequence"/>
</dbReference>
<feature type="compositionally biased region" description="Low complexity" evidence="1">
    <location>
        <begin position="161"/>
        <end position="195"/>
    </location>
</feature>
<sequence length="406" mass="42958">MNSLIWIWLHALVSAACDVNYALWSPGFGMTVINDLIPALPEVNVKEFENINGGIDANNIGKGGTYTVPYGSEMTINKPAKWSGNCPKTLLLLGEETTQNTPMPSQQSTLSTSTKENTNTPVTASGTTHDHTTTSTAGIQKADDLTNSKPTGQATDTTRNKTPTPGKTGSKKATGSADSESTGHTTDTTRNNTPTLVKTGSKKATGSADSEPTGHTTDTTRNNTPTLVKTGSKKATGSADSESTGHTTDTTRNNTPTLVKTGSKKATGSAGSEPTGAASDVTSQSADPTTQTSVETHSPTAKLWTCWMSKDRTLFDNTSKMTRMTAVNEFCQRFKKKPLTPKNPKSSLEQKDLALFAYVSSTCDIGKYEFSEAACLTCFGVIEKECSDHGGLLEDGCATVWIAKPS</sequence>
<feature type="compositionally biased region" description="Low complexity" evidence="1">
    <location>
        <begin position="213"/>
        <end position="226"/>
    </location>
</feature>
<evidence type="ECO:0000256" key="1">
    <source>
        <dbReference type="SAM" id="MobiDB-lite"/>
    </source>
</evidence>
<feature type="region of interest" description="Disordered" evidence="1">
    <location>
        <begin position="96"/>
        <end position="297"/>
    </location>
</feature>
<feature type="compositionally biased region" description="Polar residues" evidence="1">
    <location>
        <begin position="96"/>
        <end position="122"/>
    </location>
</feature>
<dbReference type="Proteomes" id="UP000321331">
    <property type="component" value="Unassembled WGS sequence"/>
</dbReference>
<reference evidence="4 6" key="2">
    <citation type="submission" date="2019-07" db="EMBL/GenBank/DDBJ databases">
        <title>The First High-Quality Draft Genome Sequence of the Causal Agent of the Current Panama Disease Epidemic.</title>
        <authorList>
            <person name="Warmington R.J."/>
            <person name="Kay W."/>
            <person name="Jeffries A."/>
            <person name="Bebber D."/>
            <person name="Moore K."/>
            <person name="Studholme D.J."/>
        </authorList>
    </citation>
    <scope>NUCLEOTIDE SEQUENCE [LARGE SCALE GENOMIC DNA]</scope>
    <source>
        <strain evidence="4 6">TR4</strain>
    </source>
</reference>
<accession>A0A559LJX2</accession>
<protein>
    <submittedName>
        <fullName evidence="3">Uncharacterized protein</fullName>
    </submittedName>
</protein>
<evidence type="ECO:0000313" key="3">
    <source>
        <dbReference type="EMBL" id="TVY74568.1"/>
    </source>
</evidence>